<feature type="domain" description="HTH lysR-type" evidence="5">
    <location>
        <begin position="15"/>
        <end position="64"/>
    </location>
</feature>
<dbReference type="PANTHER" id="PTHR30537">
    <property type="entry name" value="HTH-TYPE TRANSCRIPTIONAL REGULATOR"/>
    <property type="match status" value="1"/>
</dbReference>
<dbReference type="Pfam" id="PF03466">
    <property type="entry name" value="LysR_substrate"/>
    <property type="match status" value="1"/>
</dbReference>
<dbReference type="SUPFAM" id="SSF53850">
    <property type="entry name" value="Periplasmic binding protein-like II"/>
    <property type="match status" value="1"/>
</dbReference>
<keyword evidence="4" id="KW-0804">Transcription</keyword>
<dbReference type="GO" id="GO:0043565">
    <property type="term" value="F:sequence-specific DNA binding"/>
    <property type="evidence" value="ECO:0007669"/>
    <property type="project" value="TreeGrafter"/>
</dbReference>
<dbReference type="PRINTS" id="PR00039">
    <property type="entry name" value="HTHLYSR"/>
</dbReference>
<dbReference type="InterPro" id="IPR036390">
    <property type="entry name" value="WH_DNA-bd_sf"/>
</dbReference>
<dbReference type="Pfam" id="PF00126">
    <property type="entry name" value="HTH_1"/>
    <property type="match status" value="1"/>
</dbReference>
<keyword evidence="2" id="KW-0805">Transcription regulation</keyword>
<dbReference type="Gene3D" id="1.10.10.10">
    <property type="entry name" value="Winged helix-like DNA-binding domain superfamily/Winged helix DNA-binding domain"/>
    <property type="match status" value="1"/>
</dbReference>
<accession>A0A437PZW9</accession>
<evidence type="ECO:0000259" key="5">
    <source>
        <dbReference type="PROSITE" id="PS50931"/>
    </source>
</evidence>
<sequence>MPWPDLPPPNTLLPFEATVRHGSMTAAAQELHVTHGAVSRQIQNLERALGTTLFERAPRSLRPTPEARQLAAVISESLDRIDTAARLAARRPHPGRPLTLSCEPTLLMRWLIPRLPHLAANVPDLTVHLSAGGGPDALDDVDVAIRRDDFAFPGRVSGTRLFGERIGPVCRPDLAGELLGEAPFAGATLLHTRTRPGAWEDWRRLTGTGPTPDASDASPQQTFEHFYLTLQAAAAGVGVAIGPYALVHDEVTQGRLAAPFGFVADGTSYHLLSHRPPAEDPQVARLLTWLRAQTSSLNAPTP</sequence>
<organism evidence="6 7">
    <name type="scientific">Streptomyces antnestii</name>
    <dbReference type="NCBI Taxonomy" id="2494256"/>
    <lineage>
        <taxon>Bacteria</taxon>
        <taxon>Bacillati</taxon>
        <taxon>Actinomycetota</taxon>
        <taxon>Actinomycetes</taxon>
        <taxon>Kitasatosporales</taxon>
        <taxon>Streptomycetaceae</taxon>
        <taxon>Streptomyces</taxon>
    </lineage>
</organism>
<dbReference type="GO" id="GO:0006351">
    <property type="term" value="P:DNA-templated transcription"/>
    <property type="evidence" value="ECO:0007669"/>
    <property type="project" value="TreeGrafter"/>
</dbReference>
<dbReference type="PROSITE" id="PS50931">
    <property type="entry name" value="HTH_LYSR"/>
    <property type="match status" value="1"/>
</dbReference>
<dbReference type="InterPro" id="IPR005119">
    <property type="entry name" value="LysR_subst-bd"/>
</dbReference>
<dbReference type="InterPro" id="IPR058163">
    <property type="entry name" value="LysR-type_TF_proteobact-type"/>
</dbReference>
<comment type="similarity">
    <text evidence="1">Belongs to the LysR transcriptional regulatory family.</text>
</comment>
<protein>
    <submittedName>
        <fullName evidence="6">LysR family transcriptional regulator</fullName>
    </submittedName>
</protein>
<dbReference type="OrthoDB" id="9813056at2"/>
<proteinExistence type="inferred from homology"/>
<reference evidence="6 7" key="1">
    <citation type="submission" date="2019-01" db="EMBL/GenBank/DDBJ databases">
        <title>Genome sequences of Streptomyces and Rhizobium isolates collected from root and soil.</title>
        <authorList>
            <person name="Chhettri S."/>
            <person name="Sevigny J.L."/>
            <person name="Sen A."/>
            <person name="Ennis N."/>
            <person name="Tisa L."/>
        </authorList>
    </citation>
    <scope>NUCLEOTIDE SEQUENCE [LARGE SCALE GENOMIC DNA]</scope>
    <source>
        <strain evidence="6 7">San01</strain>
    </source>
</reference>
<dbReference type="PANTHER" id="PTHR30537:SF74">
    <property type="entry name" value="HTH-TYPE TRANSCRIPTIONAL REGULATOR TRPI"/>
    <property type="match status" value="1"/>
</dbReference>
<dbReference type="RefSeq" id="WP_127826939.1">
    <property type="nucleotide sequence ID" value="NZ_RZYA01000002.1"/>
</dbReference>
<dbReference type="Gene3D" id="3.40.190.10">
    <property type="entry name" value="Periplasmic binding protein-like II"/>
    <property type="match status" value="2"/>
</dbReference>
<keyword evidence="7" id="KW-1185">Reference proteome</keyword>
<comment type="caution">
    <text evidence="6">The sequence shown here is derived from an EMBL/GenBank/DDBJ whole genome shotgun (WGS) entry which is preliminary data.</text>
</comment>
<evidence type="ECO:0000256" key="1">
    <source>
        <dbReference type="ARBA" id="ARBA00009437"/>
    </source>
</evidence>
<evidence type="ECO:0000313" key="6">
    <source>
        <dbReference type="EMBL" id="RVU27783.1"/>
    </source>
</evidence>
<dbReference type="EMBL" id="RZYA01000002">
    <property type="protein sequence ID" value="RVU27783.1"/>
    <property type="molecule type" value="Genomic_DNA"/>
</dbReference>
<dbReference type="Proteomes" id="UP000283128">
    <property type="component" value="Unassembled WGS sequence"/>
</dbReference>
<dbReference type="InterPro" id="IPR036388">
    <property type="entry name" value="WH-like_DNA-bd_sf"/>
</dbReference>
<dbReference type="GO" id="GO:0003700">
    <property type="term" value="F:DNA-binding transcription factor activity"/>
    <property type="evidence" value="ECO:0007669"/>
    <property type="project" value="InterPro"/>
</dbReference>
<dbReference type="SUPFAM" id="SSF46785">
    <property type="entry name" value="Winged helix' DNA-binding domain"/>
    <property type="match status" value="1"/>
</dbReference>
<evidence type="ECO:0000313" key="7">
    <source>
        <dbReference type="Proteomes" id="UP000283128"/>
    </source>
</evidence>
<gene>
    <name evidence="6" type="ORF">EOT10_05685</name>
</gene>
<keyword evidence="3" id="KW-0238">DNA-binding</keyword>
<dbReference type="AlphaFoldDB" id="A0A437PZW9"/>
<evidence type="ECO:0000256" key="4">
    <source>
        <dbReference type="ARBA" id="ARBA00023163"/>
    </source>
</evidence>
<evidence type="ECO:0000256" key="3">
    <source>
        <dbReference type="ARBA" id="ARBA00023125"/>
    </source>
</evidence>
<dbReference type="InterPro" id="IPR000847">
    <property type="entry name" value="LysR_HTH_N"/>
</dbReference>
<evidence type="ECO:0000256" key="2">
    <source>
        <dbReference type="ARBA" id="ARBA00023015"/>
    </source>
</evidence>
<name>A0A437PZW9_9ACTN</name>